<dbReference type="EMBL" id="BMQC01000002">
    <property type="protein sequence ID" value="GGK18090.1"/>
    <property type="molecule type" value="Genomic_DNA"/>
</dbReference>
<keyword evidence="3" id="KW-1185">Reference proteome</keyword>
<dbReference type="Proteomes" id="UP000662200">
    <property type="component" value="Unassembled WGS sequence"/>
</dbReference>
<keyword evidence="1" id="KW-0472">Membrane</keyword>
<organism evidence="2 3">
    <name type="scientific">Pilimelia terevasa</name>
    <dbReference type="NCBI Taxonomy" id="53372"/>
    <lineage>
        <taxon>Bacteria</taxon>
        <taxon>Bacillati</taxon>
        <taxon>Actinomycetota</taxon>
        <taxon>Actinomycetes</taxon>
        <taxon>Micromonosporales</taxon>
        <taxon>Micromonosporaceae</taxon>
        <taxon>Pilimelia</taxon>
    </lineage>
</organism>
<reference evidence="2" key="1">
    <citation type="journal article" date="2014" name="Int. J. Syst. Evol. Microbiol.">
        <title>Complete genome sequence of Corynebacterium casei LMG S-19264T (=DSM 44701T), isolated from a smear-ripened cheese.</title>
        <authorList>
            <consortium name="US DOE Joint Genome Institute (JGI-PGF)"/>
            <person name="Walter F."/>
            <person name="Albersmeier A."/>
            <person name="Kalinowski J."/>
            <person name="Ruckert C."/>
        </authorList>
    </citation>
    <scope>NUCLEOTIDE SEQUENCE</scope>
    <source>
        <strain evidence="2">JCM 3091</strain>
    </source>
</reference>
<sequence length="131" mass="13811">MNVTVPHALLFAHTRGQIVTAPETGAAPSVDRRTELTEAWEFRLGRERRAARISVCAGGAGVVAAGGVVLALRLWQVPPVAVLALVVATSLLLGTFFGAVLGWHSAVGRRLRVAEFIVDLDPGALRPGPSR</sequence>
<protein>
    <submittedName>
        <fullName evidence="2">Uncharacterized protein</fullName>
    </submittedName>
</protein>
<proteinExistence type="predicted"/>
<feature type="transmembrane region" description="Helical" evidence="1">
    <location>
        <begin position="53"/>
        <end position="75"/>
    </location>
</feature>
<accession>A0A8J3BFR5</accession>
<evidence type="ECO:0000256" key="1">
    <source>
        <dbReference type="SAM" id="Phobius"/>
    </source>
</evidence>
<gene>
    <name evidence="2" type="ORF">GCM10010124_08380</name>
</gene>
<name>A0A8J3BFR5_9ACTN</name>
<feature type="transmembrane region" description="Helical" evidence="1">
    <location>
        <begin position="81"/>
        <end position="103"/>
    </location>
</feature>
<dbReference type="RefSeq" id="WP_189112830.1">
    <property type="nucleotide sequence ID" value="NZ_BMQC01000002.1"/>
</dbReference>
<keyword evidence="1" id="KW-1133">Transmembrane helix</keyword>
<evidence type="ECO:0000313" key="2">
    <source>
        <dbReference type="EMBL" id="GGK18090.1"/>
    </source>
</evidence>
<reference evidence="2" key="2">
    <citation type="submission" date="2020-09" db="EMBL/GenBank/DDBJ databases">
        <authorList>
            <person name="Sun Q."/>
            <person name="Ohkuma M."/>
        </authorList>
    </citation>
    <scope>NUCLEOTIDE SEQUENCE</scope>
    <source>
        <strain evidence="2">JCM 3091</strain>
    </source>
</reference>
<comment type="caution">
    <text evidence="2">The sequence shown here is derived from an EMBL/GenBank/DDBJ whole genome shotgun (WGS) entry which is preliminary data.</text>
</comment>
<keyword evidence="1" id="KW-0812">Transmembrane</keyword>
<evidence type="ECO:0000313" key="3">
    <source>
        <dbReference type="Proteomes" id="UP000662200"/>
    </source>
</evidence>
<dbReference type="AlphaFoldDB" id="A0A8J3BFR5"/>